<dbReference type="EMBL" id="ATFQ01000041">
    <property type="protein sequence ID" value="EPQ20943.1"/>
    <property type="molecule type" value="Genomic_DNA"/>
</dbReference>
<evidence type="ECO:0000259" key="1">
    <source>
        <dbReference type="Pfam" id="PF13614"/>
    </source>
</evidence>
<reference evidence="2 3" key="1">
    <citation type="journal article" date="2013" name="Genome Announc.">
        <title>Genome Sequence of an Epidemic Isolate of Mycobacterium abscessus subsp. bolletii from Rio de Janeiro, Brazil.</title>
        <authorList>
            <person name="Davidson R.M."/>
            <person name="Reynolds P.R."/>
            <person name="Farias-Hesson E."/>
            <person name="Duarte R.S."/>
            <person name="Jackson M."/>
            <person name="Strong M."/>
        </authorList>
    </citation>
    <scope>NUCLEOTIDE SEQUENCE [LARGE SCALE GENOMIC DNA]</scope>
    <source>
        <strain evidence="2 3">CRM-0020</strain>
    </source>
</reference>
<dbReference type="Proteomes" id="UP000014969">
    <property type="component" value="Unassembled WGS sequence"/>
</dbReference>
<evidence type="ECO:0000313" key="3">
    <source>
        <dbReference type="Proteomes" id="UP000014969"/>
    </source>
</evidence>
<dbReference type="CDD" id="cd02042">
    <property type="entry name" value="ParAB_family"/>
    <property type="match status" value="1"/>
</dbReference>
<sequence length="259" mass="28280">MNQKGGAGKTTTVGQTAHRAVKRGKRVLIVECDPQGNSTLAFTQYKAGAHEARPPCSLADVLDPRTKRPTEEAIVHTHREGLDILPGGFKDLQAVADNLISQMGAERRLSTALEAVDDLYDHILFDTRPASDLITRNAMWAADNAVIVTEALEWSVSGLKLSLETIAEMREYVDKDLPIAGFVVNRFQSKRIDEIKWMEWIRAASAQQGIPILGLPVPFYAELSRLAESGTGIDENPKASPKMAVIGETYDAVLDAITA</sequence>
<organism evidence="2 3">
    <name type="scientific">Mycobacteroides abscessus subsp. bolletii CRM-0020</name>
    <dbReference type="NCBI Taxonomy" id="1306401"/>
    <lineage>
        <taxon>Bacteria</taxon>
        <taxon>Bacillati</taxon>
        <taxon>Actinomycetota</taxon>
        <taxon>Actinomycetes</taxon>
        <taxon>Mycobacteriales</taxon>
        <taxon>Mycobacteriaceae</taxon>
        <taxon>Mycobacteroides</taxon>
        <taxon>Mycobacteroides abscessus</taxon>
    </lineage>
</organism>
<name>A0A829HQP0_9MYCO</name>
<dbReference type="InterPro" id="IPR025669">
    <property type="entry name" value="AAA_dom"/>
</dbReference>
<dbReference type="InterPro" id="IPR050678">
    <property type="entry name" value="DNA_Partitioning_ATPase"/>
</dbReference>
<dbReference type="Pfam" id="PF13614">
    <property type="entry name" value="AAA_31"/>
    <property type="match status" value="1"/>
</dbReference>
<comment type="caution">
    <text evidence="2">The sequence shown here is derived from an EMBL/GenBank/DDBJ whole genome shotgun (WGS) entry which is preliminary data.</text>
</comment>
<dbReference type="AlphaFoldDB" id="A0A829HQP0"/>
<dbReference type="Gene3D" id="3.40.50.300">
    <property type="entry name" value="P-loop containing nucleotide triphosphate hydrolases"/>
    <property type="match status" value="1"/>
</dbReference>
<accession>A0A829HQP0</accession>
<feature type="domain" description="AAA" evidence="1">
    <location>
        <begin position="1"/>
        <end position="178"/>
    </location>
</feature>
<protein>
    <recommendedName>
        <fullName evidence="1">AAA domain-containing protein</fullName>
    </recommendedName>
</protein>
<dbReference type="SUPFAM" id="SSF52540">
    <property type="entry name" value="P-loop containing nucleoside triphosphate hydrolases"/>
    <property type="match status" value="1"/>
</dbReference>
<dbReference type="PANTHER" id="PTHR13696:SF52">
    <property type="entry name" value="PARA FAMILY PROTEIN CT_582"/>
    <property type="match status" value="1"/>
</dbReference>
<dbReference type="RefSeq" id="WP_020724544.1">
    <property type="nucleotide sequence ID" value="NZ_ATFQ01000041.1"/>
</dbReference>
<dbReference type="PANTHER" id="PTHR13696">
    <property type="entry name" value="P-LOOP CONTAINING NUCLEOSIDE TRIPHOSPHATE HYDROLASE"/>
    <property type="match status" value="1"/>
</dbReference>
<proteinExistence type="predicted"/>
<evidence type="ECO:0000313" key="2">
    <source>
        <dbReference type="EMBL" id="EPQ20943.1"/>
    </source>
</evidence>
<dbReference type="InterPro" id="IPR027417">
    <property type="entry name" value="P-loop_NTPase"/>
</dbReference>
<gene>
    <name evidence="2" type="ORF">J108_23875</name>
</gene>